<dbReference type="KEGG" id="dla:I6G47_01015"/>
<name>A0A7T3DEA3_9BURK</name>
<dbReference type="InterPro" id="IPR011050">
    <property type="entry name" value="Pectin_lyase_fold/virulence"/>
</dbReference>
<sequence length="273" mass="27071">MTARRPLVRVGGRIRQLPAGDTLPGVRELLTAARTYYVRTDGSDSNDGLSNSSGGAFATAQKAIDVVASLDTGIYNVTLSISAGTFGAITLKDPLGSGSVTISGAGASQTILDGASVDAVNCGLSRKYVLSALRMRSSGGSGITCLAGAAVTISGVDFGSCAAYHLNIAGGTLNGASYSVSGGAAVHWYCANGGQIVCAGITLTLSASIAFTTAFAFCNVASFMRVNANTFSGAATGVRYTVANGSVIFVSGAGESYLPGSAAGNVGAGGQYA</sequence>
<evidence type="ECO:0000313" key="1">
    <source>
        <dbReference type="EMBL" id="QPS81697.1"/>
    </source>
</evidence>
<accession>A0A7T3DEA3</accession>
<dbReference type="EMBL" id="CP065748">
    <property type="protein sequence ID" value="QPS81697.1"/>
    <property type="molecule type" value="Genomic_DNA"/>
</dbReference>
<organism evidence="1 2">
    <name type="scientific">Delftia lacustris</name>
    <dbReference type="NCBI Taxonomy" id="558537"/>
    <lineage>
        <taxon>Bacteria</taxon>
        <taxon>Pseudomonadati</taxon>
        <taxon>Pseudomonadota</taxon>
        <taxon>Betaproteobacteria</taxon>
        <taxon>Burkholderiales</taxon>
        <taxon>Comamonadaceae</taxon>
        <taxon>Delftia</taxon>
    </lineage>
</organism>
<reference evidence="1 2" key="1">
    <citation type="submission" date="2020-12" db="EMBL/GenBank/DDBJ databases">
        <title>FDA dAtabase for Regulatory Grade micrObial Sequences (FDA-ARGOS): Supporting development and validation of Infectious Disease Dx tests.</title>
        <authorList>
            <person name="Sproer C."/>
            <person name="Gronow S."/>
            <person name="Severitt S."/>
            <person name="Schroder I."/>
            <person name="Tallon L."/>
            <person name="Sadzewicz L."/>
            <person name="Zhao X."/>
            <person name="Boylan J."/>
            <person name="Ott S."/>
            <person name="Bowen H."/>
            <person name="Vavikolanu K."/>
            <person name="Mehta A."/>
            <person name="Aluvathingal J."/>
            <person name="Nadendla S."/>
            <person name="Lowell S."/>
            <person name="Myers T."/>
            <person name="Yan Y."/>
            <person name="Sichtig H."/>
        </authorList>
    </citation>
    <scope>NUCLEOTIDE SEQUENCE [LARGE SCALE GENOMIC DNA]</scope>
    <source>
        <strain evidence="1 2">FDAARGOS_890</strain>
    </source>
</reference>
<protein>
    <submittedName>
        <fullName evidence="1">Uncharacterized protein</fullName>
    </submittedName>
</protein>
<keyword evidence="2" id="KW-1185">Reference proteome</keyword>
<dbReference type="SUPFAM" id="SSF51126">
    <property type="entry name" value="Pectin lyase-like"/>
    <property type="match status" value="1"/>
</dbReference>
<dbReference type="Gene3D" id="2.160.20.10">
    <property type="entry name" value="Single-stranded right-handed beta-helix, Pectin lyase-like"/>
    <property type="match status" value="1"/>
</dbReference>
<dbReference type="Proteomes" id="UP000595064">
    <property type="component" value="Chromosome"/>
</dbReference>
<dbReference type="InterPro" id="IPR012334">
    <property type="entry name" value="Pectin_lyas_fold"/>
</dbReference>
<proteinExistence type="predicted"/>
<evidence type="ECO:0000313" key="2">
    <source>
        <dbReference type="Proteomes" id="UP000595064"/>
    </source>
</evidence>
<dbReference type="AlphaFoldDB" id="A0A7T3DEA3"/>
<gene>
    <name evidence="1" type="ORF">I6G47_01015</name>
</gene>